<gene>
    <name evidence="1" type="ORF">SAMN02745220_02102</name>
</gene>
<dbReference type="SUPFAM" id="SSF55729">
    <property type="entry name" value="Acyl-CoA N-acyltransferases (Nat)"/>
    <property type="match status" value="1"/>
</dbReference>
<dbReference type="RefSeq" id="WP_073613391.1">
    <property type="nucleotide sequence ID" value="NZ_FRFE01000008.1"/>
</dbReference>
<dbReference type="InterPro" id="IPR007434">
    <property type="entry name" value="FemAB-like"/>
</dbReference>
<dbReference type="InterPro" id="IPR016181">
    <property type="entry name" value="Acyl_CoA_acyltransferase"/>
</dbReference>
<dbReference type="Proteomes" id="UP000184603">
    <property type="component" value="Unassembled WGS sequence"/>
</dbReference>
<dbReference type="Pfam" id="PF04339">
    <property type="entry name" value="FemAB_like"/>
    <property type="match status" value="1"/>
</dbReference>
<dbReference type="OrthoDB" id="9776898at2"/>
<proteinExistence type="predicted"/>
<evidence type="ECO:0000313" key="2">
    <source>
        <dbReference type="Proteomes" id="UP000184603"/>
    </source>
</evidence>
<dbReference type="PANTHER" id="PTHR47017">
    <property type="entry name" value="ACYL-COA"/>
    <property type="match status" value="1"/>
</dbReference>
<name>A0A1M7Y5Z5_9BACT</name>
<dbReference type="AlphaFoldDB" id="A0A1M7Y5Z5"/>
<evidence type="ECO:0000313" key="1">
    <source>
        <dbReference type="EMBL" id="SHO48012.1"/>
    </source>
</evidence>
<organism evidence="1 2">
    <name type="scientific">Desulfopila aestuarii DSM 18488</name>
    <dbReference type="NCBI Taxonomy" id="1121416"/>
    <lineage>
        <taxon>Bacteria</taxon>
        <taxon>Pseudomonadati</taxon>
        <taxon>Thermodesulfobacteriota</taxon>
        <taxon>Desulfobulbia</taxon>
        <taxon>Desulfobulbales</taxon>
        <taxon>Desulfocapsaceae</taxon>
        <taxon>Desulfopila</taxon>
    </lineage>
</organism>
<reference evidence="1 2" key="1">
    <citation type="submission" date="2016-12" db="EMBL/GenBank/DDBJ databases">
        <authorList>
            <person name="Song W.-J."/>
            <person name="Kurnit D.M."/>
        </authorList>
    </citation>
    <scope>NUCLEOTIDE SEQUENCE [LARGE SCALE GENOMIC DNA]</scope>
    <source>
        <strain evidence="1 2">DSM 18488</strain>
    </source>
</reference>
<dbReference type="STRING" id="1121416.SAMN02745220_02102"/>
<protein>
    <recommendedName>
        <fullName evidence="3">GNAT family N-acetyltransferase</fullName>
    </recommendedName>
</protein>
<keyword evidence="2" id="KW-1185">Reference proteome</keyword>
<accession>A0A1M7Y5Z5</accession>
<sequence>MQSQQLWTVRWLNAIGDVDREQWDKLALPLSTPLLEWQWLHDLEASGSISPRYGWQPYHLTLWDHEELIGAAPFYLKSHSGGEFVFDHWLAQLASEYGIDYYPKLVGMSPATPSVGYRFLMAEGVDKQVLFRNMLSAIDNSCQQQQLSGCHFNFIDELWFAQFPAHDFASWKHQSYLWKNQDFEVFEDYLQTFKSSQRRNIIRERRSMSKQGITIRPLNGQEIGTDMAALMYRYYLNTNERFGPWAARFLNGDFFTRLFQNYRHRLLIIAAYTDSAAPPIALSMLLVKDGHLIGRYWGAETQVKDLHFNMCFYAPIEWAINNNIKTFDPGAGSPHKIARGFRAVANTSLHRLYDPRLKILFEQIIDQANDMESANIKALNQQLPFAKNTRPV</sequence>
<evidence type="ECO:0008006" key="3">
    <source>
        <dbReference type="Google" id="ProtNLM"/>
    </source>
</evidence>
<dbReference type="PANTHER" id="PTHR47017:SF1">
    <property type="entry name" value="ACYL-COA"/>
    <property type="match status" value="1"/>
</dbReference>
<dbReference type="Gene3D" id="3.40.630.30">
    <property type="match status" value="1"/>
</dbReference>
<dbReference type="EMBL" id="FRFE01000008">
    <property type="protein sequence ID" value="SHO48012.1"/>
    <property type="molecule type" value="Genomic_DNA"/>
</dbReference>